<organism evidence="2 3">
    <name type="scientific">Antribacter soli</name>
    <dbReference type="NCBI Taxonomy" id="2910976"/>
    <lineage>
        <taxon>Bacteria</taxon>
        <taxon>Bacillati</taxon>
        <taxon>Actinomycetota</taxon>
        <taxon>Actinomycetes</taxon>
        <taxon>Micrococcales</taxon>
        <taxon>Promicromonosporaceae</taxon>
        <taxon>Antribacter</taxon>
    </lineage>
</organism>
<feature type="compositionally biased region" description="Basic and acidic residues" evidence="1">
    <location>
        <begin position="322"/>
        <end position="332"/>
    </location>
</feature>
<dbReference type="EMBL" id="JAKGSG010000036">
    <property type="protein sequence ID" value="MCF4122013.1"/>
    <property type="molecule type" value="Genomic_DNA"/>
</dbReference>
<feature type="region of interest" description="Disordered" evidence="1">
    <location>
        <begin position="306"/>
        <end position="332"/>
    </location>
</feature>
<protein>
    <submittedName>
        <fullName evidence="2">Uncharacterized protein</fullName>
    </submittedName>
</protein>
<reference evidence="2" key="1">
    <citation type="submission" date="2022-01" db="EMBL/GenBank/DDBJ databases">
        <title>Antribacter sp. nov., isolated from Guizhou of China.</title>
        <authorList>
            <person name="Chengliang C."/>
            <person name="Ya Z."/>
        </authorList>
    </citation>
    <scope>NUCLEOTIDE SEQUENCE</scope>
    <source>
        <strain evidence="2">KLBMP 9083</strain>
    </source>
</reference>
<name>A0AA41QEL0_9MICO</name>
<proteinExistence type="predicted"/>
<sequence length="332" mass="35353">MRLEVRWVADGRGALACFLIGRCEAPTTEEVVRLANDLRTRASVVPDHVVVEPVEVQDIDAVLEPFEVLPCGGIVALRRPVRIDRTSAGRLFAIARVDPWTAKGVGRGAWAHVLQTLERSATPVALSVLLVPGVLDGPQRAALEQVAGIYAERALPTTGSGIFGSGRSPDDVAHRAAADAGEWLHRLAHRTARLQVMVTSAAPIAQGLLAQVAEAIRPGAGGLDNLAVEWPDPPMADNAVVRHAELDDAWWISEPLPAGVPAVIARLRDLLDPAEVVVPFRIPPAPGTSITVVHLEHADSVQIGNHNVQGGTGNVTGSGHTIHQEQREGDRR</sequence>
<dbReference type="Proteomes" id="UP001165405">
    <property type="component" value="Unassembled WGS sequence"/>
</dbReference>
<dbReference type="AlphaFoldDB" id="A0AA41QEL0"/>
<keyword evidence="3" id="KW-1185">Reference proteome</keyword>
<evidence type="ECO:0000313" key="3">
    <source>
        <dbReference type="Proteomes" id="UP001165405"/>
    </source>
</evidence>
<evidence type="ECO:0000313" key="2">
    <source>
        <dbReference type="EMBL" id="MCF4122013.1"/>
    </source>
</evidence>
<accession>A0AA41QEL0</accession>
<comment type="caution">
    <text evidence="2">The sequence shown here is derived from an EMBL/GenBank/DDBJ whole genome shotgun (WGS) entry which is preliminary data.</text>
</comment>
<gene>
    <name evidence="2" type="ORF">L1785_13600</name>
</gene>
<evidence type="ECO:0000256" key="1">
    <source>
        <dbReference type="SAM" id="MobiDB-lite"/>
    </source>
</evidence>